<gene>
    <name evidence="3" type="ORF">Ddye_030490</name>
</gene>
<evidence type="ECO:0000313" key="4">
    <source>
        <dbReference type="Proteomes" id="UP001280121"/>
    </source>
</evidence>
<dbReference type="Proteomes" id="UP001280121">
    <property type="component" value="Unassembled WGS sequence"/>
</dbReference>
<dbReference type="InterPro" id="IPR011990">
    <property type="entry name" value="TPR-like_helical_dom_sf"/>
</dbReference>
<feature type="repeat" description="PPR" evidence="2">
    <location>
        <begin position="86"/>
        <end position="120"/>
    </location>
</feature>
<proteinExistence type="predicted"/>
<feature type="repeat" description="PPR" evidence="2">
    <location>
        <begin position="148"/>
        <end position="182"/>
    </location>
</feature>
<organism evidence="3 4">
    <name type="scientific">Dipteronia dyeriana</name>
    <dbReference type="NCBI Taxonomy" id="168575"/>
    <lineage>
        <taxon>Eukaryota</taxon>
        <taxon>Viridiplantae</taxon>
        <taxon>Streptophyta</taxon>
        <taxon>Embryophyta</taxon>
        <taxon>Tracheophyta</taxon>
        <taxon>Spermatophyta</taxon>
        <taxon>Magnoliopsida</taxon>
        <taxon>eudicotyledons</taxon>
        <taxon>Gunneridae</taxon>
        <taxon>Pentapetalae</taxon>
        <taxon>rosids</taxon>
        <taxon>malvids</taxon>
        <taxon>Sapindales</taxon>
        <taxon>Sapindaceae</taxon>
        <taxon>Hippocastanoideae</taxon>
        <taxon>Acereae</taxon>
        <taxon>Dipteronia</taxon>
    </lineage>
</organism>
<evidence type="ECO:0000256" key="2">
    <source>
        <dbReference type="PROSITE-ProRule" id="PRU00708"/>
    </source>
</evidence>
<dbReference type="EMBL" id="JANJYI010000009">
    <property type="protein sequence ID" value="KAK2635698.1"/>
    <property type="molecule type" value="Genomic_DNA"/>
</dbReference>
<dbReference type="FunFam" id="1.25.40.10:FF:000125">
    <property type="entry name" value="Pentatricopeptide repeat-containing protein"/>
    <property type="match status" value="1"/>
</dbReference>
<feature type="repeat" description="PPR" evidence="2">
    <location>
        <begin position="249"/>
        <end position="283"/>
    </location>
</feature>
<dbReference type="Pfam" id="PF13041">
    <property type="entry name" value="PPR_2"/>
    <property type="match status" value="2"/>
</dbReference>
<keyword evidence="4" id="KW-1185">Reference proteome</keyword>
<dbReference type="PANTHER" id="PTHR47926:SF533">
    <property type="entry name" value="DYW DOMAIN-CONTAINING PROTEIN"/>
    <property type="match status" value="1"/>
</dbReference>
<dbReference type="AlphaFoldDB" id="A0AAD9TH11"/>
<evidence type="ECO:0008006" key="5">
    <source>
        <dbReference type="Google" id="ProtNLM"/>
    </source>
</evidence>
<dbReference type="GO" id="GO:0099402">
    <property type="term" value="P:plant organ development"/>
    <property type="evidence" value="ECO:0007669"/>
    <property type="project" value="UniProtKB-ARBA"/>
</dbReference>
<dbReference type="InterPro" id="IPR046960">
    <property type="entry name" value="PPR_At4g14850-like_plant"/>
</dbReference>
<dbReference type="Pfam" id="PF01535">
    <property type="entry name" value="PPR"/>
    <property type="match status" value="12"/>
</dbReference>
<dbReference type="GO" id="GO:0009451">
    <property type="term" value="P:RNA modification"/>
    <property type="evidence" value="ECO:0007669"/>
    <property type="project" value="InterPro"/>
</dbReference>
<reference evidence="3" key="1">
    <citation type="journal article" date="2023" name="Plant J.">
        <title>Genome sequences and population genomics provide insights into the demographic history, inbreeding, and mutation load of two 'living fossil' tree species of Dipteronia.</title>
        <authorList>
            <person name="Feng Y."/>
            <person name="Comes H.P."/>
            <person name="Chen J."/>
            <person name="Zhu S."/>
            <person name="Lu R."/>
            <person name="Zhang X."/>
            <person name="Li P."/>
            <person name="Qiu J."/>
            <person name="Olsen K.M."/>
            <person name="Qiu Y."/>
        </authorList>
    </citation>
    <scope>NUCLEOTIDE SEQUENCE</scope>
    <source>
        <strain evidence="3">KIB01</strain>
    </source>
</reference>
<comment type="caution">
    <text evidence="3">The sequence shown here is derived from an EMBL/GenBank/DDBJ whole genome shotgun (WGS) entry which is preliminary data.</text>
</comment>
<evidence type="ECO:0000313" key="3">
    <source>
        <dbReference type="EMBL" id="KAK2635698.1"/>
    </source>
</evidence>
<protein>
    <recommendedName>
        <fullName evidence="5">Chlororespiratory reduction 4</fullName>
    </recommendedName>
</protein>
<feature type="repeat" description="PPR" evidence="2">
    <location>
        <begin position="374"/>
        <end position="408"/>
    </location>
</feature>
<feature type="repeat" description="PPR" evidence="2">
    <location>
        <begin position="55"/>
        <end position="85"/>
    </location>
</feature>
<dbReference type="NCBIfam" id="TIGR00756">
    <property type="entry name" value="PPR"/>
    <property type="match status" value="12"/>
</dbReference>
<feature type="repeat" description="PPR" evidence="2">
    <location>
        <begin position="475"/>
        <end position="505"/>
    </location>
</feature>
<feature type="repeat" description="PPR" evidence="2">
    <location>
        <begin position="606"/>
        <end position="640"/>
    </location>
</feature>
<dbReference type="PANTHER" id="PTHR47926">
    <property type="entry name" value="PENTATRICOPEPTIDE REPEAT-CONTAINING PROTEIN"/>
    <property type="match status" value="1"/>
</dbReference>
<sequence>MIPHHFLQFRSISTHIFPTPPQIHLLQCNKRIQRLAKLGQVKEARHLFDSMPLRDTVSYNSMISCYAQNKHLLEARSLFDSFQDKNIVTWTVLLSGYAKYRLMNEARMVFDSMPERNVVSWNALLTGYVQNGEVRIAREVFDKMPERNVPSWNSMITGYCQYRMVREARELFDRMEERNSVSWLIMISGYVEVSEYRKSWVIFLMMLKSGLMPDQALFVVGLSAIVGLNNLDLVGSIRTMAIKLGYEEDVVVGTAILNAYSRNGSLDDAYKFFERMPERNEYSCTSMIAAFARCGRLDDAVALYESGSFDKGVEIKTTMLAAYAQKGNISKARRIFDEIKYPNVVTWNAMVSGYAQNGMLEEANLMFLRMPVRNAATWSTMISGFVQNGKCKEALELFVELHRTGNIPSHSGFTTALSACANIGDEEMGKQIHLLTIKTSCQYNLHIGNVLISMYAKCKNMEYVSQAFRTMQVRDTVSWNSLIAGILENHTLDDALNTFQKMPKRDEVSWTAIISAFLQAGEVENALKFFLDMLATGMKPTELIITRFLSACGTFDTTKLGEQFHAFIYKHGFNSCLCVSNALITMYFKIETVDGLCVFEDMPIRDIVSWNAVLSGCAHMGLGKEAIYLFEQMEAAGVLPDEISFFGVIRACSNAGLVEKGWTYFNSMSQNYGITPSDSHYTCMVDLLARAGQLSDDQALIKNMPANPGCVT</sequence>
<dbReference type="Gene3D" id="1.25.40.10">
    <property type="entry name" value="Tetratricopeptide repeat domain"/>
    <property type="match status" value="6"/>
</dbReference>
<feature type="repeat" description="PPR" evidence="2">
    <location>
        <begin position="343"/>
        <end position="373"/>
    </location>
</feature>
<dbReference type="FunFam" id="1.25.40.10:FF:000158">
    <property type="entry name" value="pentatricopeptide repeat-containing protein At2g33680"/>
    <property type="match status" value="1"/>
</dbReference>
<dbReference type="GO" id="GO:0003723">
    <property type="term" value="F:RNA binding"/>
    <property type="evidence" value="ECO:0007669"/>
    <property type="project" value="InterPro"/>
</dbReference>
<name>A0AAD9TH11_9ROSI</name>
<evidence type="ECO:0000256" key="1">
    <source>
        <dbReference type="ARBA" id="ARBA00022737"/>
    </source>
</evidence>
<dbReference type="PROSITE" id="PS51375">
    <property type="entry name" value="PPR"/>
    <property type="match status" value="9"/>
</dbReference>
<dbReference type="FunFam" id="1.25.40.10:FF:002130">
    <property type="entry name" value="Pentatricopeptide repeat-containing protein mitochondrial"/>
    <property type="match status" value="1"/>
</dbReference>
<keyword evidence="1" id="KW-0677">Repeat</keyword>
<accession>A0AAD9TH11</accession>
<feature type="repeat" description="PPR" evidence="2">
    <location>
        <begin position="506"/>
        <end position="540"/>
    </location>
</feature>
<dbReference type="InterPro" id="IPR002885">
    <property type="entry name" value="PPR_rpt"/>
</dbReference>